<evidence type="ECO:0000313" key="1">
    <source>
        <dbReference type="EMBL" id="KAL3694927.1"/>
    </source>
</evidence>
<comment type="caution">
    <text evidence="1">The sequence shown here is derived from an EMBL/GenBank/DDBJ whole genome shotgun (WGS) entry which is preliminary data.</text>
</comment>
<organism evidence="1 2">
    <name type="scientific">Riccia sorocarpa</name>
    <dbReference type="NCBI Taxonomy" id="122646"/>
    <lineage>
        <taxon>Eukaryota</taxon>
        <taxon>Viridiplantae</taxon>
        <taxon>Streptophyta</taxon>
        <taxon>Embryophyta</taxon>
        <taxon>Marchantiophyta</taxon>
        <taxon>Marchantiopsida</taxon>
        <taxon>Marchantiidae</taxon>
        <taxon>Marchantiales</taxon>
        <taxon>Ricciaceae</taxon>
        <taxon>Riccia</taxon>
    </lineage>
</organism>
<dbReference type="AlphaFoldDB" id="A0ABD3HWM9"/>
<name>A0ABD3HWM9_9MARC</name>
<evidence type="ECO:0000313" key="2">
    <source>
        <dbReference type="Proteomes" id="UP001633002"/>
    </source>
</evidence>
<dbReference type="EMBL" id="JBJQOH010000003">
    <property type="protein sequence ID" value="KAL3694927.1"/>
    <property type="molecule type" value="Genomic_DNA"/>
</dbReference>
<sequence length="320" mass="36905">MDWHELSDPAVMQRVRDAWSTELEVVRDARRRWARGWCRVKRVLRDVRSERDTKRKAEGDLESEIEWRRTRLEESQSVEDVEALERVEKRAKSMALQEAREWSARSRVKWLSEDEAPSKFFFSKLKTKWAREAIECLETKDGEILTEGDEILDEIHEFYQSLYTAEPESLERTLAREEVLSLIEKRLSDSDSRAMSAEPDKEEIEDVIFKMAANKALGIDGLTAEILRSCWDFVGDACVQMVLCVWAKKHVLQADCQGGHSDDDAFRRLEQGAKSHRFILLQDICNPDGTIDREKIEGFLPDGLSRKNSDSGHLAKGAVC</sequence>
<reference evidence="1 2" key="1">
    <citation type="submission" date="2024-09" db="EMBL/GenBank/DDBJ databases">
        <title>Chromosome-scale assembly of Riccia sorocarpa.</title>
        <authorList>
            <person name="Paukszto L."/>
        </authorList>
    </citation>
    <scope>NUCLEOTIDE SEQUENCE [LARGE SCALE GENOMIC DNA]</scope>
    <source>
        <strain evidence="1">LP-2024</strain>
        <tissue evidence="1">Aerial parts of the thallus</tissue>
    </source>
</reference>
<accession>A0ABD3HWM9</accession>
<protein>
    <submittedName>
        <fullName evidence="1">Uncharacterized protein</fullName>
    </submittedName>
</protein>
<gene>
    <name evidence="1" type="ORF">R1sor_008578</name>
</gene>
<proteinExistence type="predicted"/>
<keyword evidence="2" id="KW-1185">Reference proteome</keyword>
<dbReference type="Proteomes" id="UP001633002">
    <property type="component" value="Unassembled WGS sequence"/>
</dbReference>